<dbReference type="Proteomes" id="UP000095431">
    <property type="component" value="Unassembled WGS sequence"/>
</dbReference>
<organism evidence="1 2">
    <name type="scientific">Blautia wexlerae</name>
    <dbReference type="NCBI Taxonomy" id="418240"/>
    <lineage>
        <taxon>Bacteria</taxon>
        <taxon>Bacillati</taxon>
        <taxon>Bacillota</taxon>
        <taxon>Clostridia</taxon>
        <taxon>Lachnospirales</taxon>
        <taxon>Lachnospiraceae</taxon>
        <taxon>Blautia</taxon>
    </lineage>
</organism>
<dbReference type="AlphaFoldDB" id="A0A174CAL4"/>
<sequence length="182" mass="22077">MRLWTTMPARVYKETIEKTGIYQCDPDKSEVLTWDDSGRQFANAYDWMSGYMTEKIGPPPEGIKYPVWAWYRLRTRQARPDLRWVEFRGAAKEMVLIELEKEDSQVVLSDEEIWPVAQLNDTAWCRNDEELDWYYNPDMEGKEKFKKESWYRVFEIDQAPHVQATFWELRKEEIKKIWKYNK</sequence>
<accession>A0A174CAL4</accession>
<gene>
    <name evidence="1" type="ORF">ERS852478_01847</name>
</gene>
<proteinExistence type="predicted"/>
<dbReference type="Pfam" id="PF12952">
    <property type="entry name" value="DUF3841"/>
    <property type="match status" value="1"/>
</dbReference>
<reference evidence="1 2" key="1">
    <citation type="submission" date="2015-09" db="EMBL/GenBank/DDBJ databases">
        <authorList>
            <consortium name="Pathogen Informatics"/>
        </authorList>
    </citation>
    <scope>NUCLEOTIDE SEQUENCE [LARGE SCALE GENOMIC DNA]</scope>
    <source>
        <strain evidence="1 2">2789STDY5834863</strain>
    </source>
</reference>
<dbReference type="InterPro" id="IPR024211">
    <property type="entry name" value="DUF3841"/>
</dbReference>
<dbReference type="RefSeq" id="WP_055200352.1">
    <property type="nucleotide sequence ID" value="NZ_BTHH01000012.1"/>
</dbReference>
<name>A0A174CAL4_9FIRM</name>
<evidence type="ECO:0000313" key="2">
    <source>
        <dbReference type="Proteomes" id="UP000095431"/>
    </source>
</evidence>
<dbReference type="EMBL" id="CYZN01000011">
    <property type="protein sequence ID" value="CUO10194.1"/>
    <property type="molecule type" value="Genomic_DNA"/>
</dbReference>
<evidence type="ECO:0000313" key="1">
    <source>
        <dbReference type="EMBL" id="CUO10194.1"/>
    </source>
</evidence>
<protein>
    <submittedName>
        <fullName evidence="1">Domain of uncharacterized function (DUF3841)</fullName>
    </submittedName>
</protein>